<keyword evidence="1" id="KW-0732">Signal</keyword>
<accession>A0A1G9N0C6</accession>
<organism evidence="2 3">
    <name type="scientific">Halarsenatibacter silvermanii</name>
    <dbReference type="NCBI Taxonomy" id="321763"/>
    <lineage>
        <taxon>Bacteria</taxon>
        <taxon>Bacillati</taxon>
        <taxon>Bacillota</taxon>
        <taxon>Clostridia</taxon>
        <taxon>Halanaerobiales</taxon>
        <taxon>Halarsenatibacteraceae</taxon>
        <taxon>Halarsenatibacter</taxon>
    </lineage>
</organism>
<dbReference type="STRING" id="321763.SAMN04488692_10964"/>
<dbReference type="SUPFAM" id="SSF53850">
    <property type="entry name" value="Periplasmic binding protein-like II"/>
    <property type="match status" value="1"/>
</dbReference>
<evidence type="ECO:0000313" key="2">
    <source>
        <dbReference type="EMBL" id="SDL79833.1"/>
    </source>
</evidence>
<proteinExistence type="predicted"/>
<sequence length="324" mass="35139">MMKRAAVITALIVGFALVFAGPAAAHDVDFMSIATGGTGGVYYPVGGGMAELINEHTDIDATSEVTGASVENVRFIQDLETEWGLAQNDITYYAKYGEEMFEEDSMEDLRGIAMMYPETIQILTLEGSGVESVSDFEGKDVAVGAPGSGTEANARQIIEAHDLTYDDMTVDYLSFVEAVDALRDGHVDAAFVTAGTPTGSVVDLAATHDPKIVEVEDEAMEVLMEEYPYYIDITVPGGTYEGIEEDADTVAVLAMIITNSELPEEFIYETTAAVFDNYEYLGEIHERGAEVTLETALDGMPIELHEGARSYYEDQGIDVDEYVN</sequence>
<feature type="chain" id="PRO_5011672969" description="TRAP transporter solute receptor, TAXI family" evidence="1">
    <location>
        <begin position="26"/>
        <end position="324"/>
    </location>
</feature>
<dbReference type="Pfam" id="PF16868">
    <property type="entry name" value="NMT1_3"/>
    <property type="match status" value="1"/>
</dbReference>
<keyword evidence="3" id="KW-1185">Reference proteome</keyword>
<dbReference type="NCBIfam" id="TIGR02122">
    <property type="entry name" value="TRAP_TAXI"/>
    <property type="match status" value="1"/>
</dbReference>
<dbReference type="AlphaFoldDB" id="A0A1G9N0C6"/>
<dbReference type="RefSeq" id="WP_089759833.1">
    <property type="nucleotide sequence ID" value="NZ_FNGO01000009.1"/>
</dbReference>
<dbReference type="InterPro" id="IPR011852">
    <property type="entry name" value="TRAP_TAXI"/>
</dbReference>
<dbReference type="PANTHER" id="PTHR42941:SF1">
    <property type="entry name" value="SLL1037 PROTEIN"/>
    <property type="match status" value="1"/>
</dbReference>
<dbReference type="CDD" id="cd13567">
    <property type="entry name" value="PBP2_TtGluBP"/>
    <property type="match status" value="1"/>
</dbReference>
<dbReference type="OrthoDB" id="9776669at2"/>
<evidence type="ECO:0000256" key="1">
    <source>
        <dbReference type="SAM" id="SignalP"/>
    </source>
</evidence>
<reference evidence="2 3" key="1">
    <citation type="submission" date="2016-10" db="EMBL/GenBank/DDBJ databases">
        <authorList>
            <person name="de Groot N.N."/>
        </authorList>
    </citation>
    <scope>NUCLEOTIDE SEQUENCE [LARGE SCALE GENOMIC DNA]</scope>
    <source>
        <strain evidence="2 3">SLAS-1</strain>
    </source>
</reference>
<gene>
    <name evidence="2" type="ORF">SAMN04488692_10964</name>
</gene>
<protein>
    <recommendedName>
        <fullName evidence="4">TRAP transporter solute receptor, TAXI family</fullName>
    </recommendedName>
</protein>
<name>A0A1G9N0C6_9FIRM</name>
<evidence type="ECO:0000313" key="3">
    <source>
        <dbReference type="Proteomes" id="UP000199476"/>
    </source>
</evidence>
<dbReference type="PANTHER" id="PTHR42941">
    <property type="entry name" value="SLL1037 PROTEIN"/>
    <property type="match status" value="1"/>
</dbReference>
<dbReference type="Proteomes" id="UP000199476">
    <property type="component" value="Unassembled WGS sequence"/>
</dbReference>
<dbReference type="Gene3D" id="3.40.190.10">
    <property type="entry name" value="Periplasmic binding protein-like II"/>
    <property type="match status" value="2"/>
</dbReference>
<dbReference type="EMBL" id="FNGO01000009">
    <property type="protein sequence ID" value="SDL79833.1"/>
    <property type="molecule type" value="Genomic_DNA"/>
</dbReference>
<evidence type="ECO:0008006" key="4">
    <source>
        <dbReference type="Google" id="ProtNLM"/>
    </source>
</evidence>
<feature type="signal peptide" evidence="1">
    <location>
        <begin position="1"/>
        <end position="25"/>
    </location>
</feature>